<evidence type="ECO:0000313" key="8">
    <source>
        <dbReference type="EMBL" id="KUJ07173.1"/>
    </source>
</evidence>
<dbReference type="FunCoup" id="A0A132B4K1">
    <property type="interactions" value="20"/>
</dbReference>
<feature type="domain" description="Nitroreductase" evidence="7">
    <location>
        <begin position="16"/>
        <end position="184"/>
    </location>
</feature>
<dbReference type="CDD" id="cd02140">
    <property type="entry name" value="Frm2-like"/>
    <property type="match status" value="1"/>
</dbReference>
<reference evidence="8 9" key="1">
    <citation type="submission" date="2015-10" db="EMBL/GenBank/DDBJ databases">
        <title>Full genome of DAOMC 229536 Phialocephala scopiformis, a fungal endophyte of spruce producing the potent anti-insectan compound rugulosin.</title>
        <authorList>
            <consortium name="DOE Joint Genome Institute"/>
            <person name="Walker A.K."/>
            <person name="Frasz S.L."/>
            <person name="Seifert K.A."/>
            <person name="Miller J.D."/>
            <person name="Mondo S.J."/>
            <person name="Labutti K."/>
            <person name="Lipzen A."/>
            <person name="Dockter R."/>
            <person name="Kennedy M."/>
            <person name="Grigoriev I.V."/>
            <person name="Spatafora J.W."/>
        </authorList>
    </citation>
    <scope>NUCLEOTIDE SEQUENCE [LARGE SCALE GENOMIC DNA]</scope>
    <source>
        <strain evidence="8 9">CBS 120377</strain>
    </source>
</reference>
<dbReference type="GeneID" id="28819951"/>
<keyword evidence="6" id="KW-0539">Nucleus</keyword>
<protein>
    <submittedName>
        <fullName evidence="8">Nitroreductase</fullName>
    </submittedName>
</protein>
<dbReference type="GO" id="GO:0034599">
    <property type="term" value="P:cellular response to oxidative stress"/>
    <property type="evidence" value="ECO:0007669"/>
    <property type="project" value="InterPro"/>
</dbReference>
<name>A0A132B4K1_MOLSC</name>
<evidence type="ECO:0000256" key="5">
    <source>
        <dbReference type="ARBA" id="ARBA00023002"/>
    </source>
</evidence>
<proteinExistence type="inferred from homology"/>
<dbReference type="PANTHER" id="PTHR43035">
    <property type="entry name" value="FATTY ACID REPRESSION MUTANT PROTEIN 2-RELATED"/>
    <property type="match status" value="1"/>
</dbReference>
<comment type="similarity">
    <text evidence="3">Belongs to the nitroreductase family.</text>
</comment>
<dbReference type="GO" id="GO:0005737">
    <property type="term" value="C:cytoplasm"/>
    <property type="evidence" value="ECO:0007669"/>
    <property type="project" value="UniProtKB-SubCell"/>
</dbReference>
<dbReference type="OrthoDB" id="2138173at2759"/>
<dbReference type="Pfam" id="PF00881">
    <property type="entry name" value="Nitroreductase"/>
    <property type="match status" value="1"/>
</dbReference>
<dbReference type="RefSeq" id="XP_018061528.1">
    <property type="nucleotide sequence ID" value="XM_018210225.1"/>
</dbReference>
<keyword evidence="9" id="KW-1185">Reference proteome</keyword>
<dbReference type="PANTHER" id="PTHR43035:SF1">
    <property type="entry name" value="FATTY ACID REPRESSION MUTANT PROTEIN 2-RELATED"/>
    <property type="match status" value="1"/>
</dbReference>
<dbReference type="InterPro" id="IPR000415">
    <property type="entry name" value="Nitroreductase-like"/>
</dbReference>
<accession>A0A132B4K1</accession>
<dbReference type="GO" id="GO:0016491">
    <property type="term" value="F:oxidoreductase activity"/>
    <property type="evidence" value="ECO:0007669"/>
    <property type="project" value="UniProtKB-KW"/>
</dbReference>
<comment type="subcellular location">
    <subcellularLocation>
        <location evidence="2">Cytoplasm</location>
    </subcellularLocation>
    <subcellularLocation>
        <location evidence="1">Nucleus</location>
    </subcellularLocation>
</comment>
<dbReference type="InterPro" id="IPR029479">
    <property type="entry name" value="Nitroreductase"/>
</dbReference>
<dbReference type="SUPFAM" id="SSF55469">
    <property type="entry name" value="FMN-dependent nitroreductase-like"/>
    <property type="match status" value="1"/>
</dbReference>
<dbReference type="EMBL" id="KQ947441">
    <property type="protein sequence ID" value="KUJ07173.1"/>
    <property type="molecule type" value="Genomic_DNA"/>
</dbReference>
<gene>
    <name evidence="8" type="ORF">LY89DRAFT_602008</name>
</gene>
<evidence type="ECO:0000313" key="9">
    <source>
        <dbReference type="Proteomes" id="UP000070700"/>
    </source>
</evidence>
<dbReference type="Gene3D" id="3.40.109.10">
    <property type="entry name" value="NADH Oxidase"/>
    <property type="match status" value="1"/>
</dbReference>
<evidence type="ECO:0000259" key="7">
    <source>
        <dbReference type="Pfam" id="PF00881"/>
    </source>
</evidence>
<keyword evidence="5" id="KW-0560">Oxidoreductase</keyword>
<organism evidence="8 9">
    <name type="scientific">Mollisia scopiformis</name>
    <name type="common">Conifer needle endophyte fungus</name>
    <name type="synonym">Phialocephala scopiformis</name>
    <dbReference type="NCBI Taxonomy" id="149040"/>
    <lineage>
        <taxon>Eukaryota</taxon>
        <taxon>Fungi</taxon>
        <taxon>Dikarya</taxon>
        <taxon>Ascomycota</taxon>
        <taxon>Pezizomycotina</taxon>
        <taxon>Leotiomycetes</taxon>
        <taxon>Helotiales</taxon>
        <taxon>Mollisiaceae</taxon>
        <taxon>Mollisia</taxon>
    </lineage>
</organism>
<keyword evidence="4" id="KW-0963">Cytoplasm</keyword>
<dbReference type="InParanoid" id="A0A132B4K1"/>
<dbReference type="GO" id="GO:0005634">
    <property type="term" value="C:nucleus"/>
    <property type="evidence" value="ECO:0007669"/>
    <property type="project" value="UniProtKB-SubCell"/>
</dbReference>
<evidence type="ECO:0000256" key="1">
    <source>
        <dbReference type="ARBA" id="ARBA00004123"/>
    </source>
</evidence>
<evidence type="ECO:0000256" key="6">
    <source>
        <dbReference type="ARBA" id="ARBA00023242"/>
    </source>
</evidence>
<dbReference type="AlphaFoldDB" id="A0A132B4K1"/>
<evidence type="ECO:0000256" key="4">
    <source>
        <dbReference type="ARBA" id="ARBA00022490"/>
    </source>
</evidence>
<dbReference type="STRING" id="149040.A0A132B4K1"/>
<dbReference type="InterPro" id="IPR033877">
    <property type="entry name" value="Frm2/Hbn1"/>
</dbReference>
<evidence type="ECO:0000256" key="3">
    <source>
        <dbReference type="ARBA" id="ARBA00007118"/>
    </source>
</evidence>
<dbReference type="FunFam" id="3.40.109.10:FF:000001">
    <property type="entry name" value="Nitroreductase family"/>
    <property type="match status" value="1"/>
</dbReference>
<dbReference type="Proteomes" id="UP000070700">
    <property type="component" value="Unassembled WGS sequence"/>
</dbReference>
<evidence type="ECO:0000256" key="2">
    <source>
        <dbReference type="ARBA" id="ARBA00004496"/>
    </source>
</evidence>
<sequence length="206" mass="22777">MAAPAISSQALLTLMKNRRTYYALSKSSPIPNDKITAIVQDVLKHSPSSFNSQSTRVVVLFGGEHDKLWGFAKEAIKAIVPADAWPASEQRLNGFLGGYGTVLFFDDRTTVAGMQQKFALYADKFPVWASQSNGMTQYAVWTALEAEGLGANLQHYNPLIDQKVAEEWGLSKDWELSAQLVFGKREGEPGEKTFMPIEERVKVFGA</sequence>
<dbReference type="KEGG" id="psco:LY89DRAFT_602008"/>